<dbReference type="Pfam" id="PF02518">
    <property type="entry name" value="HATPase_c"/>
    <property type="match status" value="1"/>
</dbReference>
<dbReference type="SMART" id="SM00387">
    <property type="entry name" value="HATPase_c"/>
    <property type="match status" value="1"/>
</dbReference>
<dbReference type="PRINTS" id="PR00344">
    <property type="entry name" value="BCTRLSENSOR"/>
</dbReference>
<dbReference type="CDD" id="cd00075">
    <property type="entry name" value="HATPase"/>
    <property type="match status" value="1"/>
</dbReference>
<dbReference type="Pfam" id="PF13188">
    <property type="entry name" value="PAS_8"/>
    <property type="match status" value="1"/>
</dbReference>
<protein>
    <recommendedName>
        <fullName evidence="2">histidine kinase</fullName>
        <ecNumber evidence="2">2.7.13.3</ecNumber>
    </recommendedName>
</protein>
<dbReference type="EMBL" id="CYHH01000011">
    <property type="protein sequence ID" value="CUB07721.1"/>
    <property type="molecule type" value="Genomic_DNA"/>
</dbReference>
<dbReference type="CDD" id="cd00130">
    <property type="entry name" value="PAS"/>
    <property type="match status" value="1"/>
</dbReference>
<feature type="domain" description="Histidine kinase" evidence="8">
    <location>
        <begin position="160"/>
        <end position="368"/>
    </location>
</feature>
<dbReference type="PANTHER" id="PTHR43711">
    <property type="entry name" value="TWO-COMPONENT HISTIDINE KINASE"/>
    <property type="match status" value="1"/>
</dbReference>
<organism evidence="9 10">
    <name type="scientific">Tepidiphilus thermophilus</name>
    <dbReference type="NCBI Taxonomy" id="876478"/>
    <lineage>
        <taxon>Bacteria</taxon>
        <taxon>Pseudomonadati</taxon>
        <taxon>Pseudomonadota</taxon>
        <taxon>Hydrogenophilia</taxon>
        <taxon>Hydrogenophilales</taxon>
        <taxon>Hydrogenophilaceae</taxon>
        <taxon>Tepidiphilus</taxon>
    </lineage>
</organism>
<dbReference type="GO" id="GO:0000155">
    <property type="term" value="F:phosphorelay sensor kinase activity"/>
    <property type="evidence" value="ECO:0007669"/>
    <property type="project" value="InterPro"/>
</dbReference>
<dbReference type="SUPFAM" id="SSF47384">
    <property type="entry name" value="Homodimeric domain of signal transducing histidine kinase"/>
    <property type="match status" value="1"/>
</dbReference>
<dbReference type="PROSITE" id="PS50109">
    <property type="entry name" value="HIS_KIN"/>
    <property type="match status" value="1"/>
</dbReference>
<dbReference type="OrthoDB" id="5294724at2"/>
<proteinExistence type="predicted"/>
<dbReference type="InterPro" id="IPR005467">
    <property type="entry name" value="His_kinase_dom"/>
</dbReference>
<dbReference type="PANTHER" id="PTHR43711:SF28">
    <property type="entry name" value="SENSOR HISTIDINE KINASE YXDK"/>
    <property type="match status" value="1"/>
</dbReference>
<dbReference type="Pfam" id="PF00512">
    <property type="entry name" value="HisKA"/>
    <property type="match status" value="1"/>
</dbReference>
<evidence type="ECO:0000259" key="8">
    <source>
        <dbReference type="PROSITE" id="PS50109"/>
    </source>
</evidence>
<dbReference type="SMART" id="SM00388">
    <property type="entry name" value="HisKA"/>
    <property type="match status" value="1"/>
</dbReference>
<dbReference type="Gene3D" id="1.10.287.130">
    <property type="match status" value="1"/>
</dbReference>
<keyword evidence="6" id="KW-0902">Two-component regulatory system</keyword>
<dbReference type="SUPFAM" id="SSF55874">
    <property type="entry name" value="ATPase domain of HSP90 chaperone/DNA topoisomerase II/histidine kinase"/>
    <property type="match status" value="1"/>
</dbReference>
<keyword evidence="4" id="KW-0808">Transferase</keyword>
<keyword evidence="7" id="KW-0175">Coiled coil</keyword>
<keyword evidence="3" id="KW-0597">Phosphoprotein</keyword>
<keyword evidence="5 9" id="KW-0418">Kinase</keyword>
<evidence type="ECO:0000256" key="2">
    <source>
        <dbReference type="ARBA" id="ARBA00012438"/>
    </source>
</evidence>
<evidence type="ECO:0000256" key="5">
    <source>
        <dbReference type="ARBA" id="ARBA00022777"/>
    </source>
</evidence>
<dbReference type="SUPFAM" id="SSF55785">
    <property type="entry name" value="PYP-like sensor domain (PAS domain)"/>
    <property type="match status" value="1"/>
</dbReference>
<dbReference type="AlphaFoldDB" id="A0A0K6IX71"/>
<evidence type="ECO:0000256" key="7">
    <source>
        <dbReference type="SAM" id="Coils"/>
    </source>
</evidence>
<evidence type="ECO:0000313" key="9">
    <source>
        <dbReference type="EMBL" id="CUB07721.1"/>
    </source>
</evidence>
<feature type="coiled-coil region" evidence="7">
    <location>
        <begin position="25"/>
        <end position="52"/>
    </location>
</feature>
<dbReference type="InterPro" id="IPR003594">
    <property type="entry name" value="HATPase_dom"/>
</dbReference>
<dbReference type="InterPro" id="IPR003661">
    <property type="entry name" value="HisK_dim/P_dom"/>
</dbReference>
<dbReference type="CDD" id="cd00082">
    <property type="entry name" value="HisKA"/>
    <property type="match status" value="1"/>
</dbReference>
<accession>A0A0K6IX71</accession>
<dbReference type="InterPro" id="IPR036890">
    <property type="entry name" value="HATPase_C_sf"/>
</dbReference>
<evidence type="ECO:0000256" key="1">
    <source>
        <dbReference type="ARBA" id="ARBA00000085"/>
    </source>
</evidence>
<dbReference type="InterPro" id="IPR036097">
    <property type="entry name" value="HisK_dim/P_sf"/>
</dbReference>
<dbReference type="Gene3D" id="3.30.450.20">
    <property type="entry name" value="PAS domain"/>
    <property type="match status" value="1"/>
</dbReference>
<dbReference type="Proteomes" id="UP000182108">
    <property type="component" value="Unassembled WGS sequence"/>
</dbReference>
<evidence type="ECO:0000256" key="6">
    <source>
        <dbReference type="ARBA" id="ARBA00023012"/>
    </source>
</evidence>
<evidence type="ECO:0000256" key="4">
    <source>
        <dbReference type="ARBA" id="ARBA00022679"/>
    </source>
</evidence>
<dbReference type="InterPro" id="IPR004358">
    <property type="entry name" value="Sig_transdc_His_kin-like_C"/>
</dbReference>
<sequence length="375" mass="40160">MTADSAASLTPEQLARAFEQFARASDALTRSYEALQARAQMLSERLEVLLQALPAGVLVLDAQDRVVQANRAAKALWPGLEPEGRAWAELAATLRPTDTPQEVELPMPGGTARRLNLSWADLAAHGGRLLLLHDVTEAHRLRQAMERNLRLAAMGEMVAALAHQLRTPLAASMLYVGNLAAGELPPERRAQLAERAQERLRHLERLIGDMLLFARGEGGARGPVALETLARDALHALEPLAAAKRARLEGRLEPLAGAWVQGDAKALAGALTNLLENALQAIPEGGTVRLEGEREGARARLGVSDEGPGIPADKLERIFEPFFTTRSEGTGLGLAIARGVARAHGGDIEAYSRPGEGSRFVLSLPLSPPPMEPDA</sequence>
<dbReference type="Gene3D" id="3.30.565.10">
    <property type="entry name" value="Histidine kinase-like ATPase, C-terminal domain"/>
    <property type="match status" value="1"/>
</dbReference>
<evidence type="ECO:0000256" key="3">
    <source>
        <dbReference type="ARBA" id="ARBA00022553"/>
    </source>
</evidence>
<reference evidence="10" key="1">
    <citation type="submission" date="2015-08" db="EMBL/GenBank/DDBJ databases">
        <authorList>
            <person name="Babu N.S."/>
            <person name="Beckwith C.J."/>
            <person name="Beseler K.G."/>
            <person name="Brison A."/>
            <person name="Carone J.V."/>
            <person name="Caskin T.P."/>
            <person name="Diamond M."/>
            <person name="Durham M.E."/>
            <person name="Foxe J.M."/>
            <person name="Go M."/>
            <person name="Henderson B.A."/>
            <person name="Jones I.B."/>
            <person name="McGettigan J.A."/>
            <person name="Micheletti S.J."/>
            <person name="Nasrallah M.E."/>
            <person name="Ortiz D."/>
            <person name="Piller C.R."/>
            <person name="Privatt S.R."/>
            <person name="Schneider S.L."/>
            <person name="Sharp S."/>
            <person name="Smith T.C."/>
            <person name="Stanton J.D."/>
            <person name="Ullery H.E."/>
            <person name="Wilson R.J."/>
            <person name="Serrano M.G."/>
            <person name="Buck G."/>
            <person name="Lee V."/>
            <person name="Wang Y."/>
            <person name="Carvalho R."/>
            <person name="Voegtly L."/>
            <person name="Shi R."/>
            <person name="Duckworth R."/>
            <person name="Johnson A."/>
            <person name="Loviza R."/>
            <person name="Walstead R."/>
            <person name="Shah Z."/>
            <person name="Kiflezghi M."/>
            <person name="Wade K."/>
            <person name="Ball S.L."/>
            <person name="Bradley K.W."/>
            <person name="Asai D.J."/>
            <person name="Bowman C.A."/>
            <person name="Russell D.A."/>
            <person name="Pope W.H."/>
            <person name="Jacobs-Sera D."/>
            <person name="Hendrix R.W."/>
            <person name="Hatfull G.F."/>
        </authorList>
    </citation>
    <scope>NUCLEOTIDE SEQUENCE [LARGE SCALE GENOMIC DNA]</scope>
    <source>
        <strain evidence="10">JCM 19170</strain>
    </source>
</reference>
<gene>
    <name evidence="9" type="ORF">Ga0061068_11111</name>
</gene>
<dbReference type="InterPro" id="IPR050736">
    <property type="entry name" value="Sensor_HK_Regulatory"/>
</dbReference>
<dbReference type="InterPro" id="IPR035965">
    <property type="entry name" value="PAS-like_dom_sf"/>
</dbReference>
<dbReference type="InterPro" id="IPR000014">
    <property type="entry name" value="PAS"/>
</dbReference>
<dbReference type="EC" id="2.7.13.3" evidence="2"/>
<evidence type="ECO:0000313" key="10">
    <source>
        <dbReference type="Proteomes" id="UP000182108"/>
    </source>
</evidence>
<name>A0A0K6IX71_9PROT</name>
<comment type="catalytic activity">
    <reaction evidence="1">
        <text>ATP + protein L-histidine = ADP + protein N-phospho-L-histidine.</text>
        <dbReference type="EC" id="2.7.13.3"/>
    </reaction>
</comment>
<dbReference type="RefSeq" id="WP_055423998.1">
    <property type="nucleotide sequence ID" value="NZ_CYHH01000011.1"/>
</dbReference>
<keyword evidence="10" id="KW-1185">Reference proteome</keyword>